<organism evidence="2">
    <name type="scientific">Anguilla anguilla</name>
    <name type="common">European freshwater eel</name>
    <name type="synonym">Muraena anguilla</name>
    <dbReference type="NCBI Taxonomy" id="7936"/>
    <lineage>
        <taxon>Eukaryota</taxon>
        <taxon>Metazoa</taxon>
        <taxon>Chordata</taxon>
        <taxon>Craniata</taxon>
        <taxon>Vertebrata</taxon>
        <taxon>Euteleostomi</taxon>
        <taxon>Actinopterygii</taxon>
        <taxon>Neopterygii</taxon>
        <taxon>Teleostei</taxon>
        <taxon>Anguilliformes</taxon>
        <taxon>Anguillidae</taxon>
        <taxon>Anguilla</taxon>
    </lineage>
</organism>
<evidence type="ECO:0000256" key="1">
    <source>
        <dbReference type="SAM" id="Phobius"/>
    </source>
</evidence>
<dbReference type="EMBL" id="GBXM01092290">
    <property type="protein sequence ID" value="JAH16287.1"/>
    <property type="molecule type" value="Transcribed_RNA"/>
</dbReference>
<name>A0A0E9QII0_ANGAN</name>
<keyword evidence="1" id="KW-1133">Transmembrane helix</keyword>
<reference evidence="2" key="1">
    <citation type="submission" date="2014-11" db="EMBL/GenBank/DDBJ databases">
        <authorList>
            <person name="Amaro Gonzalez C."/>
        </authorList>
    </citation>
    <scope>NUCLEOTIDE SEQUENCE</scope>
</reference>
<proteinExistence type="predicted"/>
<keyword evidence="1" id="KW-0812">Transmembrane</keyword>
<sequence length="36" mass="3995">MPHVNEFSCLVSLNFSPWLSVSVSTPLTLVVLSVKY</sequence>
<accession>A0A0E9QII0</accession>
<feature type="transmembrane region" description="Helical" evidence="1">
    <location>
        <begin position="15"/>
        <end position="34"/>
    </location>
</feature>
<keyword evidence="1" id="KW-0472">Membrane</keyword>
<protein>
    <submittedName>
        <fullName evidence="2">Uncharacterized protein</fullName>
    </submittedName>
</protein>
<dbReference type="AlphaFoldDB" id="A0A0E9QII0"/>
<reference evidence="2" key="2">
    <citation type="journal article" date="2015" name="Fish Shellfish Immunol.">
        <title>Early steps in the European eel (Anguilla anguilla)-Vibrio vulnificus interaction in the gills: Role of the RtxA13 toxin.</title>
        <authorList>
            <person name="Callol A."/>
            <person name="Pajuelo D."/>
            <person name="Ebbesson L."/>
            <person name="Teles M."/>
            <person name="MacKenzie S."/>
            <person name="Amaro C."/>
        </authorList>
    </citation>
    <scope>NUCLEOTIDE SEQUENCE</scope>
</reference>
<evidence type="ECO:0000313" key="2">
    <source>
        <dbReference type="EMBL" id="JAH16287.1"/>
    </source>
</evidence>